<comment type="function">
    <text evidence="1">Required for efficient biogenesis of the 60S ribosomal subunit.</text>
</comment>
<comment type="subcellular location">
    <subcellularLocation>
        <location evidence="2">Nucleus</location>
        <location evidence="2">Nucleolus</location>
    </subcellularLocation>
</comment>
<accession>A0AAD5WSU1</accession>
<evidence type="ECO:0000313" key="10">
    <source>
        <dbReference type="EMBL" id="KAJ2901399.1"/>
    </source>
</evidence>
<feature type="region of interest" description="Disordered" evidence="8">
    <location>
        <begin position="1"/>
        <end position="24"/>
    </location>
</feature>
<keyword evidence="7" id="KW-0687">Ribonucleoprotein</keyword>
<reference evidence="10" key="1">
    <citation type="submission" date="2022-07" db="EMBL/GenBank/DDBJ databases">
        <title>Draft genome sequence of Zalerion maritima ATCC 34329, a (micro)plastics degrading marine fungus.</title>
        <authorList>
            <person name="Paco A."/>
            <person name="Goncalves M.F.M."/>
            <person name="Rocha-Santos T.A.P."/>
            <person name="Alves A."/>
        </authorList>
    </citation>
    <scope>NUCLEOTIDE SEQUENCE</scope>
    <source>
        <strain evidence="10">ATCC 34329</strain>
    </source>
</reference>
<evidence type="ECO:0000256" key="2">
    <source>
        <dbReference type="ARBA" id="ARBA00004604"/>
    </source>
</evidence>
<evidence type="ECO:0000256" key="7">
    <source>
        <dbReference type="ARBA" id="ARBA00023274"/>
    </source>
</evidence>
<gene>
    <name evidence="10" type="ORF">MKZ38_001881</name>
</gene>
<dbReference type="AlphaFoldDB" id="A0AAD5WSU1"/>
<evidence type="ECO:0000256" key="8">
    <source>
        <dbReference type="SAM" id="MobiDB-lite"/>
    </source>
</evidence>
<evidence type="ECO:0000259" key="9">
    <source>
        <dbReference type="Pfam" id="PF14615"/>
    </source>
</evidence>
<comment type="similarity">
    <text evidence="3">Belongs to the RSA3 family.</text>
</comment>
<dbReference type="InterPro" id="IPR028217">
    <property type="entry name" value="Rsa3_C"/>
</dbReference>
<keyword evidence="6" id="KW-0539">Nucleus</keyword>
<dbReference type="GO" id="GO:0000027">
    <property type="term" value="P:ribosomal large subunit assembly"/>
    <property type="evidence" value="ECO:0007669"/>
    <property type="project" value="TreeGrafter"/>
</dbReference>
<evidence type="ECO:0000256" key="6">
    <source>
        <dbReference type="ARBA" id="ARBA00023242"/>
    </source>
</evidence>
<comment type="caution">
    <text evidence="10">The sequence shown here is derived from an EMBL/GenBank/DDBJ whole genome shotgun (WGS) entry which is preliminary data.</text>
</comment>
<sequence>MAKTTNHADSNGGPPAEQENKEVKQQFTAFCLQKATTEFADDLAKIREAHDFANDSLPILIGALQQTACLYTEGQMASLVDKGSDKQS</sequence>
<dbReference type="PANTHER" id="PTHR28127">
    <property type="entry name" value="RIBOSOME ASSEMBLY PROTEIN 3"/>
    <property type="match status" value="1"/>
</dbReference>
<evidence type="ECO:0000256" key="3">
    <source>
        <dbReference type="ARBA" id="ARBA00006256"/>
    </source>
</evidence>
<dbReference type="GO" id="GO:0030687">
    <property type="term" value="C:preribosome, large subunit precursor"/>
    <property type="evidence" value="ECO:0007669"/>
    <property type="project" value="TreeGrafter"/>
</dbReference>
<evidence type="ECO:0000313" key="11">
    <source>
        <dbReference type="Proteomes" id="UP001201980"/>
    </source>
</evidence>
<dbReference type="PANTHER" id="PTHR28127:SF1">
    <property type="entry name" value="RIBOSOME ASSEMBLY PROTEIN 3"/>
    <property type="match status" value="1"/>
</dbReference>
<feature type="domain" description="Ribosome-assembly protein 3 C-terminal" evidence="9">
    <location>
        <begin position="27"/>
        <end position="71"/>
    </location>
</feature>
<keyword evidence="5" id="KW-0690">Ribosome biogenesis</keyword>
<dbReference type="Proteomes" id="UP001201980">
    <property type="component" value="Unassembled WGS sequence"/>
</dbReference>
<dbReference type="Pfam" id="PF14615">
    <property type="entry name" value="Rsa3"/>
    <property type="match status" value="1"/>
</dbReference>
<evidence type="ECO:0000256" key="1">
    <source>
        <dbReference type="ARBA" id="ARBA00003035"/>
    </source>
</evidence>
<dbReference type="EMBL" id="JAKWBI020000153">
    <property type="protein sequence ID" value="KAJ2901399.1"/>
    <property type="molecule type" value="Genomic_DNA"/>
</dbReference>
<proteinExistence type="inferred from homology"/>
<dbReference type="InterPro" id="IPR051898">
    <property type="entry name" value="Ribosome_Assembly_3"/>
</dbReference>
<keyword evidence="11" id="KW-1185">Reference proteome</keyword>
<protein>
    <recommendedName>
        <fullName evidence="4">Ribosome assembly protein 3</fullName>
    </recommendedName>
</protein>
<evidence type="ECO:0000256" key="4">
    <source>
        <dbReference type="ARBA" id="ARBA00015339"/>
    </source>
</evidence>
<organism evidence="10 11">
    <name type="scientific">Zalerion maritima</name>
    <dbReference type="NCBI Taxonomy" id="339359"/>
    <lineage>
        <taxon>Eukaryota</taxon>
        <taxon>Fungi</taxon>
        <taxon>Dikarya</taxon>
        <taxon>Ascomycota</taxon>
        <taxon>Pezizomycotina</taxon>
        <taxon>Sordariomycetes</taxon>
        <taxon>Lulworthiomycetidae</taxon>
        <taxon>Lulworthiales</taxon>
        <taxon>Lulworthiaceae</taxon>
        <taxon>Zalerion</taxon>
    </lineage>
</organism>
<name>A0AAD5WSU1_9PEZI</name>
<dbReference type="GO" id="GO:0005730">
    <property type="term" value="C:nucleolus"/>
    <property type="evidence" value="ECO:0007669"/>
    <property type="project" value="UniProtKB-SubCell"/>
</dbReference>
<evidence type="ECO:0000256" key="5">
    <source>
        <dbReference type="ARBA" id="ARBA00022517"/>
    </source>
</evidence>